<evidence type="ECO:0000256" key="1">
    <source>
        <dbReference type="SAM" id="MobiDB-lite"/>
    </source>
</evidence>
<evidence type="ECO:0000313" key="2">
    <source>
        <dbReference type="EMBL" id="RAP74015.1"/>
    </source>
</evidence>
<comment type="caution">
    <text evidence="2">The sequence shown here is derived from an EMBL/GenBank/DDBJ whole genome shotgun (WGS) entry which is preliminary data.</text>
</comment>
<dbReference type="RefSeq" id="WP_112884803.1">
    <property type="nucleotide sequence ID" value="NZ_QLUW01000005.1"/>
</dbReference>
<proteinExistence type="predicted"/>
<reference evidence="2 3" key="1">
    <citation type="submission" date="2018-06" db="EMBL/GenBank/DDBJ databases">
        <title>Paenibacillus montanisoli sp. nov., isolated from mountain area soil.</title>
        <authorList>
            <person name="Wu M."/>
        </authorList>
    </citation>
    <scope>NUCLEOTIDE SEQUENCE [LARGE SCALE GENOMIC DNA]</scope>
    <source>
        <strain evidence="2 3">RA17</strain>
    </source>
</reference>
<sequence>MRKMKRWKRVALWIATILIVLGASGAFVANYAVNKAIGSLASNLETDLITDLTAEVPTDETSKADTSANASASTEISADASANVSSVGSNHKDANTAMSEKISDKTNSIMDPEQSKGTSQNGGTSVKGDLNGYSPEVSPEKAKKVQGSVTMKEKAAVTSILLSSLSMSDLKKLQKLASGGLSLAEKKEARSIILNKVSPDQYNKLSNIAKKYGVSRGMNYDAVVKEEISSN</sequence>
<keyword evidence="3" id="KW-1185">Reference proteome</keyword>
<organism evidence="2 3">
    <name type="scientific">Paenibacillus montanisoli</name>
    <dbReference type="NCBI Taxonomy" id="2081970"/>
    <lineage>
        <taxon>Bacteria</taxon>
        <taxon>Bacillati</taxon>
        <taxon>Bacillota</taxon>
        <taxon>Bacilli</taxon>
        <taxon>Bacillales</taxon>
        <taxon>Paenibacillaceae</taxon>
        <taxon>Paenibacillus</taxon>
    </lineage>
</organism>
<protein>
    <submittedName>
        <fullName evidence="2">Uncharacterized protein</fullName>
    </submittedName>
</protein>
<evidence type="ECO:0000313" key="3">
    <source>
        <dbReference type="Proteomes" id="UP000249260"/>
    </source>
</evidence>
<dbReference type="Proteomes" id="UP000249260">
    <property type="component" value="Unassembled WGS sequence"/>
</dbReference>
<dbReference type="OrthoDB" id="2666791at2"/>
<gene>
    <name evidence="2" type="ORF">DL346_23350</name>
</gene>
<dbReference type="EMBL" id="QLUW01000005">
    <property type="protein sequence ID" value="RAP74015.1"/>
    <property type="molecule type" value="Genomic_DNA"/>
</dbReference>
<feature type="region of interest" description="Disordered" evidence="1">
    <location>
        <begin position="59"/>
        <end position="146"/>
    </location>
</feature>
<accession>A0A328TZJ3</accession>
<name>A0A328TZJ3_9BACL</name>
<dbReference type="AlphaFoldDB" id="A0A328TZJ3"/>
<feature type="compositionally biased region" description="Polar residues" evidence="1">
    <location>
        <begin position="64"/>
        <end position="89"/>
    </location>
</feature>
<feature type="compositionally biased region" description="Polar residues" evidence="1">
    <location>
        <begin position="105"/>
        <end position="124"/>
    </location>
</feature>